<evidence type="ECO:0000256" key="1">
    <source>
        <dbReference type="SAM" id="MobiDB-lite"/>
    </source>
</evidence>
<dbReference type="InParanoid" id="A0A0D1ZVG7"/>
<dbReference type="GeneID" id="27317701"/>
<evidence type="ECO:0000313" key="2">
    <source>
        <dbReference type="EMBL" id="KIV98462.1"/>
    </source>
</evidence>
<dbReference type="Proteomes" id="UP000053259">
    <property type="component" value="Unassembled WGS sequence"/>
</dbReference>
<protein>
    <submittedName>
        <fullName evidence="2">Uncharacterized protein</fullName>
    </submittedName>
</protein>
<reference evidence="2 3" key="1">
    <citation type="submission" date="2015-01" db="EMBL/GenBank/DDBJ databases">
        <title>The Genome Sequence of Ochroconis gallopava CBS43764.</title>
        <authorList>
            <consortium name="The Broad Institute Genomics Platform"/>
            <person name="Cuomo C."/>
            <person name="de Hoog S."/>
            <person name="Gorbushina A."/>
            <person name="Stielow B."/>
            <person name="Teixiera M."/>
            <person name="Abouelleil A."/>
            <person name="Chapman S.B."/>
            <person name="Priest M."/>
            <person name="Young S.K."/>
            <person name="Wortman J."/>
            <person name="Nusbaum C."/>
            <person name="Birren B."/>
        </authorList>
    </citation>
    <scope>NUCLEOTIDE SEQUENCE [LARGE SCALE GENOMIC DNA]</scope>
    <source>
        <strain evidence="2 3">CBS 43764</strain>
    </source>
</reference>
<dbReference type="EMBL" id="KN847677">
    <property type="protein sequence ID" value="KIV98462.1"/>
    <property type="molecule type" value="Genomic_DNA"/>
</dbReference>
<feature type="region of interest" description="Disordered" evidence="1">
    <location>
        <begin position="55"/>
        <end position="77"/>
    </location>
</feature>
<dbReference type="RefSeq" id="XP_016208332.1">
    <property type="nucleotide sequence ID" value="XM_016363842.1"/>
</dbReference>
<name>A0A0D1ZVG7_9PEZI</name>
<proteinExistence type="predicted"/>
<dbReference type="AlphaFoldDB" id="A0A0D1ZVG7"/>
<keyword evidence="3" id="KW-1185">Reference proteome</keyword>
<gene>
    <name evidence="2" type="ORF">PV09_09728</name>
</gene>
<dbReference type="VEuPathDB" id="FungiDB:PV09_09728"/>
<organism evidence="2 3">
    <name type="scientific">Verruconis gallopava</name>
    <dbReference type="NCBI Taxonomy" id="253628"/>
    <lineage>
        <taxon>Eukaryota</taxon>
        <taxon>Fungi</taxon>
        <taxon>Dikarya</taxon>
        <taxon>Ascomycota</taxon>
        <taxon>Pezizomycotina</taxon>
        <taxon>Dothideomycetes</taxon>
        <taxon>Pleosporomycetidae</taxon>
        <taxon>Venturiales</taxon>
        <taxon>Sympoventuriaceae</taxon>
        <taxon>Verruconis</taxon>
    </lineage>
</organism>
<evidence type="ECO:0000313" key="3">
    <source>
        <dbReference type="Proteomes" id="UP000053259"/>
    </source>
</evidence>
<dbReference type="HOGENOM" id="CLU_2279624_0_0_1"/>
<accession>A0A0D1ZVG7</accession>
<sequence>MDCRNLLNTTKPVFKPPWDPYYATIMRSHGLSPSPSPSLSSTSSIVSAASSLTDVPTFNSESSKKAHQGEPPLIEPSHFDYSKVDWKRLPGFSVPIARPHTS</sequence>